<name>A0ABV7C0G0_9PROT</name>
<gene>
    <name evidence="4" type="primary">puhB</name>
    <name evidence="4" type="ORF">ACFOD3_22290</name>
</gene>
<dbReference type="Proteomes" id="UP001595420">
    <property type="component" value="Unassembled WGS sequence"/>
</dbReference>
<keyword evidence="2" id="KW-0472">Membrane</keyword>
<feature type="transmembrane region" description="Helical" evidence="2">
    <location>
        <begin position="74"/>
        <end position="100"/>
    </location>
</feature>
<protein>
    <submittedName>
        <fullName evidence="4">Photosynthetic complex putative assembly protein PuhB</fullName>
    </submittedName>
</protein>
<dbReference type="NCBIfam" id="NF040894">
    <property type="entry name" value="puhB_PGC"/>
    <property type="match status" value="1"/>
</dbReference>
<feature type="transmembrane region" description="Helical" evidence="2">
    <location>
        <begin position="112"/>
        <end position="131"/>
    </location>
</feature>
<dbReference type="RefSeq" id="WP_216838742.1">
    <property type="nucleotide sequence ID" value="NZ_JAFNJS010000007.1"/>
</dbReference>
<dbReference type="EMBL" id="JBHRSB010000007">
    <property type="protein sequence ID" value="MFC3002646.1"/>
    <property type="molecule type" value="Genomic_DNA"/>
</dbReference>
<keyword evidence="2" id="KW-0812">Transmembrane</keyword>
<dbReference type="InterPro" id="IPR005182">
    <property type="entry name" value="YdbS-like_PH"/>
</dbReference>
<dbReference type="Pfam" id="PF03703">
    <property type="entry name" value="bPH_2"/>
    <property type="match status" value="1"/>
</dbReference>
<proteinExistence type="predicted"/>
<evidence type="ECO:0000259" key="3">
    <source>
        <dbReference type="Pfam" id="PF03703"/>
    </source>
</evidence>
<keyword evidence="5" id="KW-1185">Reference proteome</keyword>
<comment type="caution">
    <text evidence="4">The sequence shown here is derived from an EMBL/GenBank/DDBJ whole genome shotgun (WGS) entry which is preliminary data.</text>
</comment>
<dbReference type="InterPro" id="IPR054839">
    <property type="entry name" value="puhB_PGC"/>
</dbReference>
<feature type="domain" description="YdbS-like PH" evidence="3">
    <location>
        <begin position="101"/>
        <end position="160"/>
    </location>
</feature>
<accession>A0ABV7C0G0</accession>
<evidence type="ECO:0000313" key="5">
    <source>
        <dbReference type="Proteomes" id="UP001595420"/>
    </source>
</evidence>
<evidence type="ECO:0000256" key="1">
    <source>
        <dbReference type="SAM" id="MobiDB-lite"/>
    </source>
</evidence>
<organism evidence="4 5">
    <name type="scientific">Falsiroseomonas tokyonensis</name>
    <dbReference type="NCBI Taxonomy" id="430521"/>
    <lineage>
        <taxon>Bacteria</taxon>
        <taxon>Pseudomonadati</taxon>
        <taxon>Pseudomonadota</taxon>
        <taxon>Alphaproteobacteria</taxon>
        <taxon>Acetobacterales</taxon>
        <taxon>Roseomonadaceae</taxon>
        <taxon>Falsiroseomonas</taxon>
    </lineage>
</organism>
<sequence length="221" mass="23208">MTRHPDIAEHDGEPIPGLPGPLPKGESILWQGAPEWRGIARRALFVRGIAIYFVLMAALRVADLTAGGAGAMEALAEGTLLVLIGVVPVALLLLFAGLSARTTLYTITTRRIVMRVGVALPMTINIPFALIDEAGVAKHADGTGDLLVSLAKPHRVSWLALWPHIRPFRISRPQPMLRALKDADAAGQVLSRALAAAASAPVPAIAVAGEARKPGPAEAMA</sequence>
<keyword evidence="2" id="KW-1133">Transmembrane helix</keyword>
<feature type="compositionally biased region" description="Basic and acidic residues" evidence="1">
    <location>
        <begin position="1"/>
        <end position="13"/>
    </location>
</feature>
<evidence type="ECO:0000313" key="4">
    <source>
        <dbReference type="EMBL" id="MFC3002646.1"/>
    </source>
</evidence>
<feature type="region of interest" description="Disordered" evidence="1">
    <location>
        <begin position="1"/>
        <end position="21"/>
    </location>
</feature>
<reference evidence="5" key="1">
    <citation type="journal article" date="2019" name="Int. J. Syst. Evol. Microbiol.">
        <title>The Global Catalogue of Microorganisms (GCM) 10K type strain sequencing project: providing services to taxonomists for standard genome sequencing and annotation.</title>
        <authorList>
            <consortium name="The Broad Institute Genomics Platform"/>
            <consortium name="The Broad Institute Genome Sequencing Center for Infectious Disease"/>
            <person name="Wu L."/>
            <person name="Ma J."/>
        </authorList>
    </citation>
    <scope>NUCLEOTIDE SEQUENCE [LARGE SCALE GENOMIC DNA]</scope>
    <source>
        <strain evidence="5">CGMCC 1.16855</strain>
    </source>
</reference>
<feature type="transmembrane region" description="Helical" evidence="2">
    <location>
        <begin position="44"/>
        <end position="62"/>
    </location>
</feature>
<evidence type="ECO:0000256" key="2">
    <source>
        <dbReference type="SAM" id="Phobius"/>
    </source>
</evidence>